<evidence type="ECO:0000256" key="7">
    <source>
        <dbReference type="ARBA" id="ARBA00022833"/>
    </source>
</evidence>
<feature type="transmembrane region" description="Helical" evidence="13">
    <location>
        <begin position="436"/>
        <end position="458"/>
    </location>
</feature>
<dbReference type="CDD" id="cd16495">
    <property type="entry name" value="RING_CH-C4HC3_MARCH"/>
    <property type="match status" value="2"/>
</dbReference>
<feature type="domain" description="RING-CH-type" evidence="14">
    <location>
        <begin position="256"/>
        <end position="318"/>
    </location>
</feature>
<evidence type="ECO:0000256" key="10">
    <source>
        <dbReference type="ARBA" id="ARBA00023163"/>
    </source>
</evidence>
<dbReference type="Proteomes" id="UP000824890">
    <property type="component" value="Unassembled WGS sequence"/>
</dbReference>
<evidence type="ECO:0000256" key="11">
    <source>
        <dbReference type="ARBA" id="ARBA00023242"/>
    </source>
</evidence>
<feature type="region of interest" description="Disordered" evidence="12">
    <location>
        <begin position="616"/>
        <end position="640"/>
    </location>
</feature>
<evidence type="ECO:0000256" key="6">
    <source>
        <dbReference type="ARBA" id="ARBA00022771"/>
    </source>
</evidence>
<gene>
    <name evidence="15" type="ORF">HID58_019851</name>
</gene>
<feature type="region of interest" description="Disordered" evidence="12">
    <location>
        <begin position="545"/>
        <end position="599"/>
    </location>
</feature>
<feature type="transmembrane region" description="Helical" evidence="13">
    <location>
        <begin position="354"/>
        <end position="374"/>
    </location>
</feature>
<reference evidence="15 16" key="1">
    <citation type="submission" date="2021-05" db="EMBL/GenBank/DDBJ databases">
        <title>Genome Assembly of Synthetic Allotetraploid Brassica napus Reveals Homoeologous Exchanges between Subgenomes.</title>
        <authorList>
            <person name="Davis J.T."/>
        </authorList>
    </citation>
    <scope>NUCLEOTIDE SEQUENCE [LARGE SCALE GENOMIC DNA]</scope>
    <source>
        <strain evidence="16">cv. Da-Ae</strain>
        <tissue evidence="15">Seedling</tissue>
    </source>
</reference>
<feature type="transmembrane region" description="Helical" evidence="13">
    <location>
        <begin position="409"/>
        <end position="430"/>
    </location>
</feature>
<keyword evidence="13" id="KW-1133">Transmembrane helix</keyword>
<dbReference type="PANTHER" id="PTHR46158:SF14">
    <property type="entry name" value="RING-CH-TYPE DOMAIN-CONTAINING PROTEIN"/>
    <property type="match status" value="1"/>
</dbReference>
<dbReference type="PROSITE" id="PS51292">
    <property type="entry name" value="ZF_RING_CH"/>
    <property type="match status" value="2"/>
</dbReference>
<evidence type="ECO:0000313" key="16">
    <source>
        <dbReference type="Proteomes" id="UP000824890"/>
    </source>
</evidence>
<evidence type="ECO:0000313" key="15">
    <source>
        <dbReference type="EMBL" id="KAH0927595.1"/>
    </source>
</evidence>
<feature type="compositionally biased region" description="Low complexity" evidence="12">
    <location>
        <begin position="119"/>
        <end position="138"/>
    </location>
</feature>
<keyword evidence="8" id="KW-0805">Transcription regulation</keyword>
<dbReference type="Pfam" id="PF12906">
    <property type="entry name" value="RINGv"/>
    <property type="match status" value="2"/>
</dbReference>
<name>A0ABQ8DGJ7_BRANA</name>
<evidence type="ECO:0000256" key="9">
    <source>
        <dbReference type="ARBA" id="ARBA00023125"/>
    </source>
</evidence>
<keyword evidence="6" id="KW-0863">Zinc-finger</keyword>
<feature type="transmembrane region" description="Helical" evidence="13">
    <location>
        <begin position="934"/>
        <end position="956"/>
    </location>
</feature>
<evidence type="ECO:0000256" key="13">
    <source>
        <dbReference type="SAM" id="Phobius"/>
    </source>
</evidence>
<comment type="similarity">
    <text evidence="3">Belongs to the S1FA transcription factor family.</text>
</comment>
<feature type="transmembrane region" description="Helical" evidence="13">
    <location>
        <begin position="1006"/>
        <end position="1030"/>
    </location>
</feature>
<feature type="compositionally biased region" description="Polar residues" evidence="12">
    <location>
        <begin position="627"/>
        <end position="640"/>
    </location>
</feature>
<organism evidence="15 16">
    <name type="scientific">Brassica napus</name>
    <name type="common">Rape</name>
    <dbReference type="NCBI Taxonomy" id="3708"/>
    <lineage>
        <taxon>Eukaryota</taxon>
        <taxon>Viridiplantae</taxon>
        <taxon>Streptophyta</taxon>
        <taxon>Embryophyta</taxon>
        <taxon>Tracheophyta</taxon>
        <taxon>Spermatophyta</taxon>
        <taxon>Magnoliopsida</taxon>
        <taxon>eudicotyledons</taxon>
        <taxon>Gunneridae</taxon>
        <taxon>Pentapetalae</taxon>
        <taxon>rosids</taxon>
        <taxon>malvids</taxon>
        <taxon>Brassicales</taxon>
        <taxon>Brassicaceae</taxon>
        <taxon>Brassiceae</taxon>
        <taxon>Brassica</taxon>
    </lineage>
</organism>
<keyword evidence="10" id="KW-0804">Transcription</keyword>
<dbReference type="InterPro" id="IPR013083">
    <property type="entry name" value="Znf_RING/FYVE/PHD"/>
</dbReference>
<proteinExistence type="inferred from homology"/>
<comment type="caution">
    <text evidence="15">The sequence shown here is derived from an EMBL/GenBank/DDBJ whole genome shotgun (WGS) entry which is preliminary data.</text>
</comment>
<comment type="subcellular location">
    <subcellularLocation>
        <location evidence="2">Nucleus</location>
    </subcellularLocation>
</comment>
<feature type="region of interest" description="Disordered" evidence="12">
    <location>
        <begin position="116"/>
        <end position="139"/>
    </location>
</feature>
<keyword evidence="4" id="KW-0678">Repressor</keyword>
<feature type="region of interest" description="Disordered" evidence="12">
    <location>
        <begin position="224"/>
        <end position="256"/>
    </location>
</feature>
<sequence>MDTLKIIQYQQYPNIEMLTIVKRVILLCSLFFPISWVSFSAPLMDDRDKALEEEHKDGDSAEIADEEQLWRRGIVSSRAPQDTGDDLMRRNASLTSSPIGKRVNFSPMPSPRIFQRGASLSPCSSSSRNRPNNSLKSLIPKLTFKNKNSSNSNMDIEKAADLAFGASPPSSGNARERSTWTLSNILAPRLKKTESLPVTPIAHSNPGSTHGRYVVDQVASMKKRPPLPFHRSRSVPAFNKDGSLRQSDTNVDGGEDVPEEEAVCRICMVELGEDSEAFKMECMCRGELALAHKECTIKWFTIKGNRTCDVCKQEVQNLPVTLLRMQDSHFNFGATEATHFRQVKIQTNTTFDDVPILVIVSMLAYFCFLEQLLLTKMKSGAIAISLPFSCVFGLLASMTSTTMVKKQYVWIYGTIQFGLVVFFSHIFFSLVHMQPVVSILLATVVGFGLTMSGATGIVEFSKWRRRRWTAELPSSSQVDPPPVQNQVVRVIVIQKTLIEHAEKLRQVKAVLEERTFWNDAGGNFSGIYRKVQLKPLKWDVMDGRDKASEEEQHGVYLQPPPQRDGDSEEELSQGRDLQVLDLLPATTTPEDTGDDLFSYNTSLTSSPVAKKVNFSTLSSPRIGGPSLSPSSSRNFTNNSLKNLIPKPNKINEVDIEKAAGLALASSDRDRSSTWSLSNIFTPRRNKTESLPVTPIVHSNPGSTHGGYVADPVTSIKKGPPLPFHRSRSVPAFNKDGSLRQSGVFRVIPTPNMSPTRSLYKRNDTGVDGGEDVPEEEAMCRICLVELGEDSEAFKMECMCRGELALAHKECTIKWFTIKGNRTCDVCKQEVQNLPVTLLRMQDSQGGAAEASHYSVWQDVPVLVIVSMLAYFCFLEQLLHTKMKSSAIAVALPFSCILGLLASMTSTTMVEKQYVWVYGTVQFGFIVHMQPVVSIVLATLVGFGLTMSGTTGLVEFLKWRRRQRRAEPPSSSSQEDPPPVQTDQSISLLNKTMKQGKIESKGLNPGLIVLLVIGGLLVTFLVGNFILYTYAQKNLPPRKKKPVSKKKMKKEKLKQGVQVPGDMVFSRMAMNPQH</sequence>
<keyword evidence="11" id="KW-0539">Nucleus</keyword>
<accession>A0ABQ8DGJ7</accession>
<feature type="compositionally biased region" description="Basic residues" evidence="12">
    <location>
        <begin position="1035"/>
        <end position="1051"/>
    </location>
</feature>
<keyword evidence="13" id="KW-0812">Transmembrane</keyword>
<evidence type="ECO:0000256" key="2">
    <source>
        <dbReference type="ARBA" id="ARBA00004123"/>
    </source>
</evidence>
<feature type="transmembrane region" description="Helical" evidence="13">
    <location>
        <begin position="20"/>
        <end position="39"/>
    </location>
</feature>
<dbReference type="EMBL" id="JAGKQM010000005">
    <property type="protein sequence ID" value="KAH0927595.1"/>
    <property type="molecule type" value="Genomic_DNA"/>
</dbReference>
<dbReference type="Gene3D" id="3.30.40.10">
    <property type="entry name" value="Zinc/RING finger domain, C3HC4 (zinc finger)"/>
    <property type="match status" value="2"/>
</dbReference>
<evidence type="ECO:0000256" key="1">
    <source>
        <dbReference type="ARBA" id="ARBA00002946"/>
    </source>
</evidence>
<feature type="domain" description="RING-CH-type" evidence="14">
    <location>
        <begin position="771"/>
        <end position="833"/>
    </location>
</feature>
<keyword evidence="7" id="KW-0862">Zinc</keyword>
<evidence type="ECO:0000256" key="4">
    <source>
        <dbReference type="ARBA" id="ARBA00022491"/>
    </source>
</evidence>
<dbReference type="InterPro" id="IPR006779">
    <property type="entry name" value="S1FA_DNA-bd"/>
</dbReference>
<evidence type="ECO:0000256" key="3">
    <source>
        <dbReference type="ARBA" id="ARBA00007382"/>
    </source>
</evidence>
<protein>
    <recommendedName>
        <fullName evidence="14">RING-CH-type domain-containing protein</fullName>
    </recommendedName>
</protein>
<keyword evidence="5" id="KW-0479">Metal-binding</keyword>
<feature type="transmembrane region" description="Helical" evidence="13">
    <location>
        <begin position="859"/>
        <end position="878"/>
    </location>
</feature>
<keyword evidence="16" id="KW-1185">Reference proteome</keyword>
<comment type="function">
    <text evidence="1">DNA-binding protein that specifically recognizes a negative element (S1F) within the RPS1 promoter.</text>
</comment>
<feature type="transmembrane region" description="Helical" evidence="13">
    <location>
        <begin position="884"/>
        <end position="901"/>
    </location>
</feature>
<evidence type="ECO:0000256" key="5">
    <source>
        <dbReference type="ARBA" id="ARBA00022723"/>
    </source>
</evidence>
<feature type="compositionally biased region" description="Basic residues" evidence="12">
    <location>
        <begin position="224"/>
        <end position="233"/>
    </location>
</feature>
<evidence type="ECO:0000256" key="8">
    <source>
        <dbReference type="ARBA" id="ARBA00023015"/>
    </source>
</evidence>
<dbReference type="SUPFAM" id="SSF57850">
    <property type="entry name" value="RING/U-box"/>
    <property type="match status" value="2"/>
</dbReference>
<feature type="transmembrane region" description="Helical" evidence="13">
    <location>
        <begin position="380"/>
        <end position="397"/>
    </location>
</feature>
<dbReference type="PANTHER" id="PTHR46158">
    <property type="entry name" value="OS02G0165000 PROTEIN"/>
    <property type="match status" value="1"/>
</dbReference>
<dbReference type="InterPro" id="IPR011016">
    <property type="entry name" value="Znf_RING-CH"/>
</dbReference>
<evidence type="ECO:0000256" key="12">
    <source>
        <dbReference type="SAM" id="MobiDB-lite"/>
    </source>
</evidence>
<feature type="region of interest" description="Disordered" evidence="12">
    <location>
        <begin position="1035"/>
        <end position="1055"/>
    </location>
</feature>
<dbReference type="SMART" id="SM00744">
    <property type="entry name" value="RINGv"/>
    <property type="match status" value="2"/>
</dbReference>
<keyword evidence="13" id="KW-0472">Membrane</keyword>
<dbReference type="Pfam" id="PF04689">
    <property type="entry name" value="S1FA"/>
    <property type="match status" value="1"/>
</dbReference>
<evidence type="ECO:0000259" key="14">
    <source>
        <dbReference type="PROSITE" id="PS51292"/>
    </source>
</evidence>
<keyword evidence="9" id="KW-0238">DNA-binding</keyword>